<reference evidence="2 3" key="1">
    <citation type="submission" date="2015-10" db="EMBL/GenBank/DDBJ databases">
        <title>Complete genome sequence of hyperthermophilic archaeon Pyrodictium delaneyi Su06.</title>
        <authorList>
            <person name="Jung J.-H."/>
            <person name="Lin J."/>
            <person name="Holden J.F."/>
            <person name="Park C.-S."/>
        </authorList>
    </citation>
    <scope>NUCLEOTIDE SEQUENCE [LARGE SCALE GENOMIC DNA]</scope>
    <source>
        <strain evidence="2 3">Su06</strain>
    </source>
</reference>
<dbReference type="Proteomes" id="UP000058613">
    <property type="component" value="Chromosome"/>
</dbReference>
<dbReference type="STRING" id="1273541.Pyrde_0964"/>
<protein>
    <submittedName>
        <fullName evidence="2">Uncharacterized protein</fullName>
    </submittedName>
</protein>
<dbReference type="AlphaFoldDB" id="A0A0P0N2Y3"/>
<dbReference type="EMBL" id="CP013011">
    <property type="protein sequence ID" value="ALL01012.1"/>
    <property type="molecule type" value="Genomic_DNA"/>
</dbReference>
<gene>
    <name evidence="2" type="ORF">Pyrde_0964</name>
</gene>
<proteinExistence type="predicted"/>
<evidence type="ECO:0000313" key="3">
    <source>
        <dbReference type="Proteomes" id="UP000058613"/>
    </source>
</evidence>
<sequence length="219" mass="23804">MYGKLLQQLGLVRQACKLASLVSMVAFIASIVALLLNMPGLAIGSWLIAGATAATVSFPAAVYTERVAHLLVERVEEAETPPPRPPIDPLMAAAASIIAPPATALIVRSIVEWLASMIDWLVQVIPEAHVEVEKYEVTPIDKGVYAAGVLMMGLPALVDPLWRLLDQLTCLALRVLSVRDNSLRDKPCTSNLVEIVVWAKPLYNALDAKLFSEKWSIKD</sequence>
<organism evidence="2 3">
    <name type="scientific">Pyrodictium delaneyi</name>
    <dbReference type="NCBI Taxonomy" id="1273541"/>
    <lineage>
        <taxon>Archaea</taxon>
        <taxon>Thermoproteota</taxon>
        <taxon>Thermoprotei</taxon>
        <taxon>Desulfurococcales</taxon>
        <taxon>Pyrodictiaceae</taxon>
        <taxon>Pyrodictium</taxon>
    </lineage>
</organism>
<evidence type="ECO:0000256" key="1">
    <source>
        <dbReference type="SAM" id="Phobius"/>
    </source>
</evidence>
<keyword evidence="1" id="KW-0472">Membrane</keyword>
<feature type="transmembrane region" description="Helical" evidence="1">
    <location>
        <begin position="18"/>
        <end position="37"/>
    </location>
</feature>
<keyword evidence="1" id="KW-1133">Transmembrane helix</keyword>
<keyword evidence="1" id="KW-0812">Transmembrane</keyword>
<accession>A0A0P0N2Y3</accession>
<name>A0A0P0N2Y3_9CREN</name>
<dbReference type="KEGG" id="pdl:Pyrde_0964"/>
<evidence type="ECO:0000313" key="2">
    <source>
        <dbReference type="EMBL" id="ALL01012.1"/>
    </source>
</evidence>